<evidence type="ECO:0000313" key="3">
    <source>
        <dbReference type="Proteomes" id="UP001159363"/>
    </source>
</evidence>
<evidence type="ECO:0000313" key="2">
    <source>
        <dbReference type="EMBL" id="KAJ8885283.1"/>
    </source>
</evidence>
<comment type="caution">
    <text evidence="2">The sequence shown here is derived from an EMBL/GenBank/DDBJ whole genome shotgun (WGS) entry which is preliminary data.</text>
</comment>
<reference evidence="2 3" key="1">
    <citation type="submission" date="2023-02" db="EMBL/GenBank/DDBJ databases">
        <title>LHISI_Scaffold_Assembly.</title>
        <authorList>
            <person name="Stuart O.P."/>
            <person name="Cleave R."/>
            <person name="Magrath M.J.L."/>
            <person name="Mikheyev A.S."/>
        </authorList>
    </citation>
    <scope>NUCLEOTIDE SEQUENCE [LARGE SCALE GENOMIC DNA]</scope>
    <source>
        <strain evidence="2">Daus_M_001</strain>
        <tissue evidence="2">Leg muscle</tissue>
    </source>
</reference>
<name>A0ABQ9HLP8_9NEOP</name>
<keyword evidence="3" id="KW-1185">Reference proteome</keyword>
<feature type="region of interest" description="Disordered" evidence="1">
    <location>
        <begin position="163"/>
        <end position="223"/>
    </location>
</feature>
<feature type="compositionally biased region" description="Basic and acidic residues" evidence="1">
    <location>
        <begin position="179"/>
        <end position="223"/>
    </location>
</feature>
<proteinExistence type="predicted"/>
<organism evidence="2 3">
    <name type="scientific">Dryococelus australis</name>
    <dbReference type="NCBI Taxonomy" id="614101"/>
    <lineage>
        <taxon>Eukaryota</taxon>
        <taxon>Metazoa</taxon>
        <taxon>Ecdysozoa</taxon>
        <taxon>Arthropoda</taxon>
        <taxon>Hexapoda</taxon>
        <taxon>Insecta</taxon>
        <taxon>Pterygota</taxon>
        <taxon>Neoptera</taxon>
        <taxon>Polyneoptera</taxon>
        <taxon>Phasmatodea</taxon>
        <taxon>Verophasmatodea</taxon>
        <taxon>Anareolatae</taxon>
        <taxon>Phasmatidae</taxon>
        <taxon>Eurycanthinae</taxon>
        <taxon>Dryococelus</taxon>
    </lineage>
</organism>
<gene>
    <name evidence="2" type="ORF">PR048_011480</name>
</gene>
<protein>
    <submittedName>
        <fullName evidence="2">Uncharacterized protein</fullName>
    </submittedName>
</protein>
<dbReference type="EMBL" id="JARBHB010000004">
    <property type="protein sequence ID" value="KAJ8885283.1"/>
    <property type="molecule type" value="Genomic_DNA"/>
</dbReference>
<dbReference type="Proteomes" id="UP001159363">
    <property type="component" value="Chromosome X"/>
</dbReference>
<evidence type="ECO:0000256" key="1">
    <source>
        <dbReference type="SAM" id="MobiDB-lite"/>
    </source>
</evidence>
<accession>A0ABQ9HLP8</accession>
<sequence length="223" mass="26208">MKVRMGNYVRISRVKHTFEKVFVLGWTYKIFKVIIINHCDPRMYYLEDMNFQPIHGGLYAHKIQLTKFPNTYLVEKLLRKSKNSGHGLKCCLSHLSFEPLPHRISWLSALPSCEMGHVGPCETGVSRLLIHTSTCLFAAAARAMNEILQTRWWASMPPDGRPLNYVDGRRQARKKGKRNKDIERKRKKERKEGERQEEMIKHEKSGWSDRDKWNDREGKIKVE</sequence>